<comment type="caution">
    <text evidence="2">The sequence shown here is derived from an EMBL/GenBank/DDBJ whole genome shotgun (WGS) entry which is preliminary data.</text>
</comment>
<evidence type="ECO:0000313" key="3">
    <source>
        <dbReference type="Proteomes" id="UP000571084"/>
    </source>
</evidence>
<dbReference type="RefSeq" id="WP_168051891.1">
    <property type="nucleotide sequence ID" value="NZ_JAAOZT010000001.1"/>
</dbReference>
<dbReference type="Pfam" id="PF13557">
    <property type="entry name" value="Phenol_MetA_deg"/>
    <property type="match status" value="1"/>
</dbReference>
<gene>
    <name evidence="2" type="ORF">HNR39_002318</name>
</gene>
<dbReference type="InterPro" id="IPR025737">
    <property type="entry name" value="FApF"/>
</dbReference>
<accession>A0A840RS32</accession>
<protein>
    <recommendedName>
        <fullName evidence="4">Transporter</fullName>
    </recommendedName>
</protein>
<dbReference type="EMBL" id="JACHHQ010000004">
    <property type="protein sequence ID" value="MBB5200483.1"/>
    <property type="molecule type" value="Genomic_DNA"/>
</dbReference>
<feature type="signal peptide" evidence="1">
    <location>
        <begin position="1"/>
        <end position="23"/>
    </location>
</feature>
<proteinExistence type="predicted"/>
<evidence type="ECO:0000313" key="2">
    <source>
        <dbReference type="EMBL" id="MBB5200483.1"/>
    </source>
</evidence>
<dbReference type="Proteomes" id="UP000571084">
    <property type="component" value="Unassembled WGS sequence"/>
</dbReference>
<organism evidence="2 3">
    <name type="scientific">Glaciimonas immobilis</name>
    <dbReference type="NCBI Taxonomy" id="728004"/>
    <lineage>
        <taxon>Bacteria</taxon>
        <taxon>Pseudomonadati</taxon>
        <taxon>Pseudomonadota</taxon>
        <taxon>Betaproteobacteria</taxon>
        <taxon>Burkholderiales</taxon>
        <taxon>Oxalobacteraceae</taxon>
        <taxon>Glaciimonas</taxon>
    </lineage>
</organism>
<sequence>MSFKKLHAFIGLVLLMLMHAAFAAHPLVSDDTSTQDAGNQQFEANTDWYTKQGVSSHVADFTYSYGALPNLDVFADLPLTASSPRGINDGALGLKWRYYERGATSFAIKPAIVVATGNQNRALGTGRTGAAVTLIGTYDASSWLLVGDVGMDMKRYALSADRQSNRGNLWRASVAVTYIVNAQWRVVTDIGIARNPDVNSSINPAFLVAGVVYSSGKDVDLDVGLRFGLNRAEVSHQAGAGVTLHF</sequence>
<name>A0A840RS32_9BURK</name>
<evidence type="ECO:0000256" key="1">
    <source>
        <dbReference type="SAM" id="SignalP"/>
    </source>
</evidence>
<keyword evidence="3" id="KW-1185">Reference proteome</keyword>
<reference evidence="2 3" key="1">
    <citation type="submission" date="2020-08" db="EMBL/GenBank/DDBJ databases">
        <title>Genomic Encyclopedia of Type Strains, Phase IV (KMG-IV): sequencing the most valuable type-strain genomes for metagenomic binning, comparative biology and taxonomic classification.</title>
        <authorList>
            <person name="Goeker M."/>
        </authorList>
    </citation>
    <scope>NUCLEOTIDE SEQUENCE [LARGE SCALE GENOMIC DNA]</scope>
    <source>
        <strain evidence="2 3">DSM 23240</strain>
    </source>
</reference>
<dbReference type="AlphaFoldDB" id="A0A840RS32"/>
<feature type="chain" id="PRO_5032457478" description="Transporter" evidence="1">
    <location>
        <begin position="24"/>
        <end position="246"/>
    </location>
</feature>
<evidence type="ECO:0008006" key="4">
    <source>
        <dbReference type="Google" id="ProtNLM"/>
    </source>
</evidence>
<keyword evidence="1" id="KW-0732">Signal</keyword>